<evidence type="ECO:0000256" key="5">
    <source>
        <dbReference type="ARBA" id="ARBA00022679"/>
    </source>
</evidence>
<dbReference type="AlphaFoldDB" id="A0A0F6RLR7"/>
<keyword evidence="5 8" id="KW-0808">Transferase</keyword>
<dbReference type="HOGENOM" id="CLU_089358_1_0_3"/>
<evidence type="ECO:0000256" key="3">
    <source>
        <dbReference type="ARBA" id="ARBA00012664"/>
    </source>
</evidence>
<dbReference type="InterPro" id="IPR034964">
    <property type="entry name" value="LS"/>
</dbReference>
<dbReference type="Gene3D" id="3.40.50.960">
    <property type="entry name" value="Lumazine/riboflavin synthase"/>
    <property type="match status" value="1"/>
</dbReference>
<feature type="binding site" evidence="8">
    <location>
        <position position="151"/>
    </location>
    <ligand>
        <name>5-amino-6-(D-ribitylamino)uracil</name>
        <dbReference type="ChEBI" id="CHEBI:15934"/>
    </ligand>
</feature>
<evidence type="ECO:0000256" key="7">
    <source>
        <dbReference type="ARBA" id="ARBA00072606"/>
    </source>
</evidence>
<accession>A0A0F6RLR7</accession>
<dbReference type="Proteomes" id="UP000034103">
    <property type="component" value="Chromosome"/>
</dbReference>
<dbReference type="EC" id="2.5.1.78" evidence="3 8"/>
<proteinExistence type="inferred from homology"/>
<dbReference type="InterPro" id="IPR002180">
    <property type="entry name" value="LS/RS"/>
</dbReference>
<feature type="binding site" evidence="8">
    <location>
        <position position="56"/>
    </location>
    <ligand>
        <name>5-amino-6-(D-ribitylamino)uracil</name>
        <dbReference type="ChEBI" id="CHEBI:15934"/>
    </ligand>
</feature>
<evidence type="ECO:0000256" key="6">
    <source>
        <dbReference type="ARBA" id="ARBA00048785"/>
    </source>
</evidence>
<dbReference type="PANTHER" id="PTHR21058:SF0">
    <property type="entry name" value="6,7-DIMETHYL-8-RIBITYLLUMAZINE SYNTHASE"/>
    <property type="match status" value="1"/>
</dbReference>
<dbReference type="UniPathway" id="UPA00275">
    <property type="reaction ID" value="UER00404"/>
</dbReference>
<feature type="binding site" evidence="8">
    <location>
        <begin position="94"/>
        <end position="96"/>
    </location>
    <ligand>
        <name>5-amino-6-(D-ribitylamino)uracil</name>
        <dbReference type="ChEBI" id="CHEBI:15934"/>
    </ligand>
</feature>
<dbReference type="GO" id="GO:0005829">
    <property type="term" value="C:cytosol"/>
    <property type="evidence" value="ECO:0007669"/>
    <property type="project" value="TreeGrafter"/>
</dbReference>
<evidence type="ECO:0000256" key="9">
    <source>
        <dbReference type="SAM" id="MobiDB-lite"/>
    </source>
</evidence>
<dbReference type="FunFam" id="3.40.50.960:FF:000001">
    <property type="entry name" value="6,7-dimethyl-8-ribityllumazine synthase"/>
    <property type="match status" value="1"/>
</dbReference>
<evidence type="ECO:0000313" key="10">
    <source>
        <dbReference type="EMBL" id="AKE64925.1"/>
    </source>
</evidence>
<feature type="region of interest" description="Disordered" evidence="9">
    <location>
        <begin position="1"/>
        <end position="30"/>
    </location>
</feature>
<dbReference type="PATRIC" id="fig|1641812.3.peg.2672"/>
<evidence type="ECO:0000256" key="2">
    <source>
        <dbReference type="ARBA" id="ARBA00007424"/>
    </source>
</evidence>
<evidence type="ECO:0000256" key="4">
    <source>
        <dbReference type="ARBA" id="ARBA00022619"/>
    </source>
</evidence>
<reference evidence="10 11" key="1">
    <citation type="journal article" date="2015" name="Genome Announc.">
        <title>Complete Genome Sequence of Microcystis aeruginosa NIES-2549, a Bloom-Forming Cyanobacterium from Lake Kasumigaura, Japan.</title>
        <authorList>
            <person name="Yamaguchi H."/>
            <person name="Suzuki S."/>
            <person name="Tanabe Y."/>
            <person name="Osana Y."/>
            <person name="Shimura Y."/>
            <person name="Ishida K."/>
            <person name="Kawachi M."/>
        </authorList>
    </citation>
    <scope>NUCLEOTIDE SEQUENCE [LARGE SCALE GENOMIC DNA]</scope>
    <source>
        <strain evidence="10 11">NIES-2549</strain>
    </source>
</reference>
<sequence>MRQLPPLPHTPHPTPHFPTPHTPHPTPHTPHLMTVFEGNFTEDISSWRFAIVIGRFNDLVTDKLLSGCQDCLKRHGVDVNPDGTQVDYIWVPGSFEVPMVARQVALSHRYDAVICLGAIIRGQTPHFDYVAAEAAKGIAAAAFQTGVPVVFGILTTDTLQQALERAGIKSNLGWNYGLSALEMASLMRQLRPRDEDKPLELLQNNPQQALMEG</sequence>
<protein>
    <recommendedName>
        <fullName evidence="7 8">6,7-dimethyl-8-ribityllumazine synthase</fullName>
        <shortName evidence="8">DMRL synthase</shortName>
        <shortName evidence="8">LS</shortName>
        <shortName evidence="8">Lumazine synthase</shortName>
        <ecNumber evidence="3 8">2.5.1.78</ecNumber>
    </recommendedName>
</protein>
<comment type="function">
    <text evidence="8">Catalyzes the formation of 6,7-dimethyl-8-ribityllumazine by condensation of 5-amino-6-(D-ribitylamino)uracil with 3,4-dihydroxy-2-butanone 4-phosphate. This is the penultimate step in the biosynthesis of riboflavin.</text>
</comment>
<comment type="catalytic activity">
    <reaction evidence="6 8">
        <text>(2S)-2-hydroxy-3-oxobutyl phosphate + 5-amino-6-(D-ribitylamino)uracil = 6,7-dimethyl-8-(1-D-ribityl)lumazine + phosphate + 2 H2O + H(+)</text>
        <dbReference type="Rhea" id="RHEA:26152"/>
        <dbReference type="ChEBI" id="CHEBI:15377"/>
        <dbReference type="ChEBI" id="CHEBI:15378"/>
        <dbReference type="ChEBI" id="CHEBI:15934"/>
        <dbReference type="ChEBI" id="CHEBI:43474"/>
        <dbReference type="ChEBI" id="CHEBI:58201"/>
        <dbReference type="ChEBI" id="CHEBI:58830"/>
        <dbReference type="EC" id="2.5.1.78"/>
    </reaction>
</comment>
<evidence type="ECO:0000313" key="11">
    <source>
        <dbReference type="Proteomes" id="UP000034103"/>
    </source>
</evidence>
<evidence type="ECO:0000256" key="8">
    <source>
        <dbReference type="HAMAP-Rule" id="MF_00178"/>
    </source>
</evidence>
<feature type="binding site" evidence="8">
    <location>
        <position position="165"/>
    </location>
    <ligand>
        <name>(2S)-2-hydroxy-3-oxobutyl phosphate</name>
        <dbReference type="ChEBI" id="CHEBI:58830"/>
    </ligand>
</feature>
<keyword evidence="4 8" id="KW-0686">Riboflavin biosynthesis</keyword>
<feature type="binding site" evidence="8">
    <location>
        <begin position="118"/>
        <end position="120"/>
    </location>
    <ligand>
        <name>5-amino-6-(D-ribitylamino)uracil</name>
        <dbReference type="ChEBI" id="CHEBI:15934"/>
    </ligand>
</feature>
<gene>
    <name evidence="8" type="primary">ribH</name>
    <name evidence="10" type="ORF">MYAER_2583</name>
</gene>
<dbReference type="GO" id="GO:0009231">
    <property type="term" value="P:riboflavin biosynthetic process"/>
    <property type="evidence" value="ECO:0007669"/>
    <property type="project" value="UniProtKB-UniRule"/>
</dbReference>
<comment type="similarity">
    <text evidence="2 8">Belongs to the DMRL synthase family.</text>
</comment>
<dbReference type="PANTHER" id="PTHR21058">
    <property type="entry name" value="6,7-DIMETHYL-8-RIBITYLLUMAZINE SYNTHASE DMRL SYNTHASE LUMAZINE SYNTHASE"/>
    <property type="match status" value="1"/>
</dbReference>
<dbReference type="CDD" id="cd09209">
    <property type="entry name" value="Lumazine_synthase-I"/>
    <property type="match status" value="1"/>
</dbReference>
<dbReference type="HAMAP" id="MF_00178">
    <property type="entry name" value="Lumazine_synth"/>
    <property type="match status" value="1"/>
</dbReference>
<name>A0A0F6RLR7_MICAE</name>
<feature type="binding site" evidence="8">
    <location>
        <begin position="123"/>
        <end position="124"/>
    </location>
    <ligand>
        <name>(2S)-2-hydroxy-3-oxobutyl phosphate</name>
        <dbReference type="ChEBI" id="CHEBI:58830"/>
    </ligand>
</feature>
<dbReference type="InterPro" id="IPR036467">
    <property type="entry name" value="LS/RS_sf"/>
</dbReference>
<dbReference type="SUPFAM" id="SSF52121">
    <property type="entry name" value="Lumazine synthase"/>
    <property type="match status" value="1"/>
</dbReference>
<dbReference type="GO" id="GO:0009349">
    <property type="term" value="C:riboflavin synthase complex"/>
    <property type="evidence" value="ECO:0007669"/>
    <property type="project" value="UniProtKB-UniRule"/>
</dbReference>
<feature type="active site" description="Proton donor" evidence="8">
    <location>
        <position position="126"/>
    </location>
</feature>
<comment type="pathway">
    <text evidence="1 8">Cofactor biosynthesis; riboflavin biosynthesis; riboflavin from 2-hydroxy-3-oxobutyl phosphate and 5-amino-6-(D-ribitylamino)uracil: step 1/2.</text>
</comment>
<feature type="compositionally biased region" description="Pro residues" evidence="9">
    <location>
        <begin position="1"/>
        <end position="28"/>
    </location>
</feature>
<dbReference type="EMBL" id="CP011304">
    <property type="protein sequence ID" value="AKE64925.1"/>
    <property type="molecule type" value="Genomic_DNA"/>
</dbReference>
<dbReference type="Pfam" id="PF00885">
    <property type="entry name" value="DMRL_synthase"/>
    <property type="match status" value="1"/>
</dbReference>
<evidence type="ECO:0000256" key="1">
    <source>
        <dbReference type="ARBA" id="ARBA00004917"/>
    </source>
</evidence>
<dbReference type="NCBIfam" id="TIGR00114">
    <property type="entry name" value="lumazine-synth"/>
    <property type="match status" value="1"/>
</dbReference>
<dbReference type="GO" id="GO:0000906">
    <property type="term" value="F:6,7-dimethyl-8-ribityllumazine synthase activity"/>
    <property type="evidence" value="ECO:0007669"/>
    <property type="project" value="UniProtKB-UniRule"/>
</dbReference>
<organism evidence="10 11">
    <name type="scientific">Microcystis aeruginosa NIES-2549</name>
    <dbReference type="NCBI Taxonomy" id="1641812"/>
    <lineage>
        <taxon>Bacteria</taxon>
        <taxon>Bacillati</taxon>
        <taxon>Cyanobacteriota</taxon>
        <taxon>Cyanophyceae</taxon>
        <taxon>Oscillatoriophycideae</taxon>
        <taxon>Chroococcales</taxon>
        <taxon>Microcystaceae</taxon>
        <taxon>Microcystis</taxon>
    </lineage>
</organism>